<dbReference type="AlphaFoldDB" id="A0A812PLS9"/>
<feature type="non-terminal residue" evidence="1">
    <location>
        <position position="1"/>
    </location>
</feature>
<comment type="caution">
    <text evidence="1">The sequence shown here is derived from an EMBL/GenBank/DDBJ whole genome shotgun (WGS) entry which is preliminary data.</text>
</comment>
<keyword evidence="2" id="KW-1185">Reference proteome</keyword>
<evidence type="ECO:0000313" key="2">
    <source>
        <dbReference type="Proteomes" id="UP000649617"/>
    </source>
</evidence>
<dbReference type="Proteomes" id="UP000649617">
    <property type="component" value="Unassembled WGS sequence"/>
</dbReference>
<proteinExistence type="predicted"/>
<gene>
    <name evidence="1" type="ORF">SPIL2461_LOCUS8463</name>
</gene>
<organism evidence="1 2">
    <name type="scientific">Symbiodinium pilosum</name>
    <name type="common">Dinoflagellate</name>
    <dbReference type="NCBI Taxonomy" id="2952"/>
    <lineage>
        <taxon>Eukaryota</taxon>
        <taxon>Sar</taxon>
        <taxon>Alveolata</taxon>
        <taxon>Dinophyceae</taxon>
        <taxon>Suessiales</taxon>
        <taxon>Symbiodiniaceae</taxon>
        <taxon>Symbiodinium</taxon>
    </lineage>
</organism>
<evidence type="ECO:0000313" key="1">
    <source>
        <dbReference type="EMBL" id="CAE7355914.1"/>
    </source>
</evidence>
<protein>
    <submittedName>
        <fullName evidence="1">Uncharacterized protein</fullName>
    </submittedName>
</protein>
<sequence length="111" mass="12128">DQRQLDQDHEAQCKQQEEASRQRRLSLLRRLAKLADQADADTEETRTEELKPKATTSDCLSLLTAGGVPLLAELAHEASADGLDLEAAGSKAVAPELQNAQAVVRQLRELL</sequence>
<dbReference type="EMBL" id="CAJNIZ010013925">
    <property type="protein sequence ID" value="CAE7355914.1"/>
    <property type="molecule type" value="Genomic_DNA"/>
</dbReference>
<feature type="non-terminal residue" evidence="1">
    <location>
        <position position="111"/>
    </location>
</feature>
<reference evidence="1" key="1">
    <citation type="submission" date="2021-02" db="EMBL/GenBank/DDBJ databases">
        <authorList>
            <person name="Dougan E. K."/>
            <person name="Rhodes N."/>
            <person name="Thang M."/>
            <person name="Chan C."/>
        </authorList>
    </citation>
    <scope>NUCLEOTIDE SEQUENCE</scope>
</reference>
<accession>A0A812PLS9</accession>
<name>A0A812PLS9_SYMPI</name>